<keyword evidence="2" id="KW-1185">Reference proteome</keyword>
<evidence type="ECO:0000313" key="1">
    <source>
        <dbReference type="EMBL" id="CAG8538905.1"/>
    </source>
</evidence>
<protein>
    <submittedName>
        <fullName evidence="1">11762_t:CDS:1</fullName>
    </submittedName>
</protein>
<name>A0ACA9LQ44_9GLOM</name>
<dbReference type="Proteomes" id="UP000789860">
    <property type="component" value="Unassembled WGS sequence"/>
</dbReference>
<gene>
    <name evidence="1" type="ORF">SCALOS_LOCUS4760</name>
</gene>
<accession>A0ACA9LQ44</accession>
<reference evidence="1" key="1">
    <citation type="submission" date="2021-06" db="EMBL/GenBank/DDBJ databases">
        <authorList>
            <person name="Kallberg Y."/>
            <person name="Tangrot J."/>
            <person name="Rosling A."/>
        </authorList>
    </citation>
    <scope>NUCLEOTIDE SEQUENCE</scope>
    <source>
        <strain evidence="1">AU212A</strain>
    </source>
</reference>
<organism evidence="1 2">
    <name type="scientific">Scutellospora calospora</name>
    <dbReference type="NCBI Taxonomy" id="85575"/>
    <lineage>
        <taxon>Eukaryota</taxon>
        <taxon>Fungi</taxon>
        <taxon>Fungi incertae sedis</taxon>
        <taxon>Mucoromycota</taxon>
        <taxon>Glomeromycotina</taxon>
        <taxon>Glomeromycetes</taxon>
        <taxon>Diversisporales</taxon>
        <taxon>Gigasporaceae</taxon>
        <taxon>Scutellospora</taxon>
    </lineage>
</organism>
<sequence>FDSAFEGVCSLFDIGAIKTDKEQPFGSKQIQDNIGKLKRKLRKNTTSLYQHLLLKKPVREMKPTLPLSVKNRCKEFVSSFSDYNYSRFSSKFIHNKTWKEFEKEILLVVNNIFSTIEDVWNNLALNSKTARALNEGIYQSTVIVLFIQAALKNLSFRLSSFINTSERESLASANRKGDGQVGRHPDIMFMVKHLDMLFEIIECNDGMYYTQKFLNPEKNQFGIVGIQIAGDTLHLNVLIRDTTNIHKYYNIETVKIPVQKSDETIVIKFVETLLFLRNILITNLSLLYYGSVCISERQKEGSTTIDTE</sequence>
<proteinExistence type="predicted"/>
<dbReference type="EMBL" id="CAJVPM010006799">
    <property type="protein sequence ID" value="CAG8538905.1"/>
    <property type="molecule type" value="Genomic_DNA"/>
</dbReference>
<evidence type="ECO:0000313" key="2">
    <source>
        <dbReference type="Proteomes" id="UP000789860"/>
    </source>
</evidence>
<feature type="non-terminal residue" evidence="1">
    <location>
        <position position="1"/>
    </location>
</feature>
<comment type="caution">
    <text evidence="1">The sequence shown here is derived from an EMBL/GenBank/DDBJ whole genome shotgun (WGS) entry which is preliminary data.</text>
</comment>